<comment type="caution">
    <text evidence="1">The sequence shown here is derived from an EMBL/GenBank/DDBJ whole genome shotgun (WGS) entry which is preliminary data.</text>
</comment>
<proteinExistence type="predicted"/>
<dbReference type="EMBL" id="JANYMP010000059">
    <property type="protein sequence ID" value="MCS7484857.1"/>
    <property type="molecule type" value="Genomic_DNA"/>
</dbReference>
<keyword evidence="2" id="KW-1185">Reference proteome</keyword>
<dbReference type="SUPFAM" id="SSF48452">
    <property type="entry name" value="TPR-like"/>
    <property type="match status" value="1"/>
</dbReference>
<protein>
    <recommendedName>
        <fullName evidence="3">Transcriptional regulator</fullName>
    </recommendedName>
</protein>
<evidence type="ECO:0008006" key="3">
    <source>
        <dbReference type="Google" id="ProtNLM"/>
    </source>
</evidence>
<feature type="non-terminal residue" evidence="1">
    <location>
        <position position="1"/>
    </location>
</feature>
<organism evidence="1 2">
    <name type="scientific">Umezawaea endophytica</name>
    <dbReference type="NCBI Taxonomy" id="1654476"/>
    <lineage>
        <taxon>Bacteria</taxon>
        <taxon>Bacillati</taxon>
        <taxon>Actinomycetota</taxon>
        <taxon>Actinomycetes</taxon>
        <taxon>Pseudonocardiales</taxon>
        <taxon>Pseudonocardiaceae</taxon>
        <taxon>Umezawaea</taxon>
    </lineage>
</organism>
<dbReference type="InterPro" id="IPR011990">
    <property type="entry name" value="TPR-like_helical_dom_sf"/>
</dbReference>
<dbReference type="Proteomes" id="UP001141259">
    <property type="component" value="Unassembled WGS sequence"/>
</dbReference>
<dbReference type="AlphaFoldDB" id="A0A9X2VYQ6"/>
<gene>
    <name evidence="1" type="ORF">NZH93_49200</name>
</gene>
<sequence>PKVPYRDLLCELYGKSAEELGISTAPPQARSDIGLIYAPSLADTLSTINNLALFDAQRHPGVVTGHFSEEAIYAACLDWLFSSASGDKNSATSSQVTSRDVDEIAATTVMFDKMDRSFGGEQSRDLAVKYLHDHVVPKLSGAYDDRIGRDLFHAAAVLCEVIGYMAYDADKHALAQRYFIQSLRLAKEADDPAYGAYVLTTMSHQAMYLGRTREALRLAQAAGQSYTGTHVMVVQTEAAMHEARAHGALGDGNAAARALLKAERAFAQQVPGTGPDWAAHWGDTVFAAFAGETWLDLGNAAQARPHLAMAAADSKGQPRRVVYSSGQLAKLSLLEGDAEQAVKYAMTAADAAIGLNSKRSHQVVRDLRGEFEQRKGVEPLQNFLTRAHDLSAE</sequence>
<accession>A0A9X2VYQ6</accession>
<evidence type="ECO:0000313" key="1">
    <source>
        <dbReference type="EMBL" id="MCS7484857.1"/>
    </source>
</evidence>
<name>A0A9X2VYQ6_9PSEU</name>
<evidence type="ECO:0000313" key="2">
    <source>
        <dbReference type="Proteomes" id="UP001141259"/>
    </source>
</evidence>
<dbReference type="Gene3D" id="1.25.40.10">
    <property type="entry name" value="Tetratricopeptide repeat domain"/>
    <property type="match status" value="1"/>
</dbReference>
<reference evidence="1" key="1">
    <citation type="submission" date="2022-08" db="EMBL/GenBank/DDBJ databases">
        <authorList>
            <person name="Tistechok S."/>
            <person name="Samborskyy M."/>
            <person name="Roman I."/>
        </authorList>
    </citation>
    <scope>NUCLEOTIDE SEQUENCE</scope>
    <source>
        <strain evidence="1">DSM 103496</strain>
    </source>
</reference>